<dbReference type="Proteomes" id="UP001459277">
    <property type="component" value="Unassembled WGS sequence"/>
</dbReference>
<dbReference type="EMBL" id="JAZDWU010000004">
    <property type="protein sequence ID" value="KAL0004635.1"/>
    <property type="molecule type" value="Genomic_DNA"/>
</dbReference>
<organism evidence="1 2">
    <name type="scientific">Lithocarpus litseifolius</name>
    <dbReference type="NCBI Taxonomy" id="425828"/>
    <lineage>
        <taxon>Eukaryota</taxon>
        <taxon>Viridiplantae</taxon>
        <taxon>Streptophyta</taxon>
        <taxon>Embryophyta</taxon>
        <taxon>Tracheophyta</taxon>
        <taxon>Spermatophyta</taxon>
        <taxon>Magnoliopsida</taxon>
        <taxon>eudicotyledons</taxon>
        <taxon>Gunneridae</taxon>
        <taxon>Pentapetalae</taxon>
        <taxon>rosids</taxon>
        <taxon>fabids</taxon>
        <taxon>Fagales</taxon>
        <taxon>Fagaceae</taxon>
        <taxon>Lithocarpus</taxon>
    </lineage>
</organism>
<evidence type="ECO:0000313" key="2">
    <source>
        <dbReference type="Proteomes" id="UP001459277"/>
    </source>
</evidence>
<evidence type="ECO:0000313" key="1">
    <source>
        <dbReference type="EMBL" id="KAL0004635.1"/>
    </source>
</evidence>
<accession>A0AAW2D238</accession>
<name>A0AAW2D238_9ROSI</name>
<keyword evidence="2" id="KW-1185">Reference proteome</keyword>
<comment type="caution">
    <text evidence="1">The sequence shown here is derived from an EMBL/GenBank/DDBJ whole genome shotgun (WGS) entry which is preliminary data.</text>
</comment>
<gene>
    <name evidence="1" type="ORF">SO802_012196</name>
</gene>
<dbReference type="AlphaFoldDB" id="A0AAW2D238"/>
<proteinExistence type="predicted"/>
<protein>
    <submittedName>
        <fullName evidence="1">Uncharacterized protein</fullName>
    </submittedName>
</protein>
<sequence>MRRTRIQLPLPHCIPENSKFSEQPNKDQEREIETVEEVINTIGDLEEGRGRNDCVGSDTIVAYRQDEDEREIGRFDQGGVALEFDELSRANQDGSEFQQGEPLARLGRDRGLHRRVGARRVLVVVVARRMGYKDLAFLGD</sequence>
<reference evidence="1 2" key="1">
    <citation type="submission" date="2024-01" db="EMBL/GenBank/DDBJ databases">
        <title>A telomere-to-telomere, gap-free genome of sweet tea (Lithocarpus litseifolius).</title>
        <authorList>
            <person name="Zhou J."/>
        </authorList>
    </citation>
    <scope>NUCLEOTIDE SEQUENCE [LARGE SCALE GENOMIC DNA]</scope>
    <source>
        <strain evidence="1">Zhou-2022a</strain>
        <tissue evidence="1">Leaf</tissue>
    </source>
</reference>